<dbReference type="NCBIfam" id="TIGR00208">
    <property type="entry name" value="fliS"/>
    <property type="match status" value="1"/>
</dbReference>
<comment type="similarity">
    <text evidence="2 6">Belongs to the FliS family.</text>
</comment>
<organism evidence="7 8">
    <name type="scientific">Thauera sedimentorum</name>
    <dbReference type="NCBI Taxonomy" id="2767595"/>
    <lineage>
        <taxon>Bacteria</taxon>
        <taxon>Pseudomonadati</taxon>
        <taxon>Pseudomonadota</taxon>
        <taxon>Betaproteobacteria</taxon>
        <taxon>Rhodocyclales</taxon>
        <taxon>Zoogloeaceae</taxon>
        <taxon>Thauera</taxon>
    </lineage>
</organism>
<evidence type="ECO:0000256" key="4">
    <source>
        <dbReference type="ARBA" id="ARBA00022795"/>
    </source>
</evidence>
<dbReference type="SUPFAM" id="SSF101116">
    <property type="entry name" value="Flagellar export chaperone FliS"/>
    <property type="match status" value="1"/>
</dbReference>
<evidence type="ECO:0000313" key="7">
    <source>
        <dbReference type="EMBL" id="MBD8501746.1"/>
    </source>
</evidence>
<evidence type="ECO:0000256" key="6">
    <source>
        <dbReference type="PIRNR" id="PIRNR039090"/>
    </source>
</evidence>
<dbReference type="Pfam" id="PF02561">
    <property type="entry name" value="FliS"/>
    <property type="match status" value="1"/>
</dbReference>
<keyword evidence="4 6" id="KW-1005">Bacterial flagellum biogenesis</keyword>
<sequence length="133" mass="14497">MFSHAMNVQNAYRSAGVDAEILGSSPHRLIKLLFDGALAYIAKARQHMLDNNVQAKSEAITRAIDIISRGLRASLDLEAGGQLAKSLDDLYEYIALQVLKGQMQNDPACLDEASRLLTELGDAWAQIGDRVGQ</sequence>
<dbReference type="EMBL" id="JACYTO010000001">
    <property type="protein sequence ID" value="MBD8501746.1"/>
    <property type="molecule type" value="Genomic_DNA"/>
</dbReference>
<protein>
    <recommendedName>
        <fullName evidence="6">Flagellar secretion chaperone FliS</fullName>
    </recommendedName>
</protein>
<proteinExistence type="inferred from homology"/>
<keyword evidence="5" id="KW-0143">Chaperone</keyword>
<dbReference type="PIRSF" id="PIRSF039090">
    <property type="entry name" value="Flis"/>
    <property type="match status" value="1"/>
</dbReference>
<dbReference type="Gene3D" id="1.20.120.340">
    <property type="entry name" value="Flagellar protein FliS"/>
    <property type="match status" value="1"/>
</dbReference>
<keyword evidence="8" id="KW-1185">Reference proteome</keyword>
<comment type="subcellular location">
    <subcellularLocation>
        <location evidence="1 6">Cytoplasm</location>
        <location evidence="1 6">Cytosol</location>
    </subcellularLocation>
</comment>
<evidence type="ECO:0000256" key="2">
    <source>
        <dbReference type="ARBA" id="ARBA00008787"/>
    </source>
</evidence>
<keyword evidence="7" id="KW-0282">Flagellum</keyword>
<dbReference type="CDD" id="cd16098">
    <property type="entry name" value="FliS"/>
    <property type="match status" value="1"/>
</dbReference>
<gene>
    <name evidence="7" type="primary">fliS</name>
    <name evidence="7" type="ORF">IFO67_02520</name>
</gene>
<evidence type="ECO:0000256" key="5">
    <source>
        <dbReference type="ARBA" id="ARBA00023186"/>
    </source>
</evidence>
<reference evidence="8" key="1">
    <citation type="submission" date="2023-07" db="EMBL/GenBank/DDBJ databases">
        <title>Thauera sp. CAU 1555 isolated from sand of Yaerae Beach.</title>
        <authorList>
            <person name="Kim W."/>
        </authorList>
    </citation>
    <scope>NUCLEOTIDE SEQUENCE [LARGE SCALE GENOMIC DNA]</scope>
    <source>
        <strain evidence="8">CAU 1555</strain>
    </source>
</reference>
<keyword evidence="3 6" id="KW-0963">Cytoplasm</keyword>
<name>A0ABR9B6D7_9RHOO</name>
<dbReference type="InterPro" id="IPR036584">
    <property type="entry name" value="FliS_sf"/>
</dbReference>
<comment type="caution">
    <text evidence="7">The sequence shown here is derived from an EMBL/GenBank/DDBJ whole genome shotgun (WGS) entry which is preliminary data.</text>
</comment>
<keyword evidence="7" id="KW-0966">Cell projection</keyword>
<evidence type="ECO:0000313" key="8">
    <source>
        <dbReference type="Proteomes" id="UP000603602"/>
    </source>
</evidence>
<dbReference type="RefSeq" id="WP_187716577.1">
    <property type="nucleotide sequence ID" value="NZ_JACTAH010000001.1"/>
</dbReference>
<evidence type="ECO:0000256" key="1">
    <source>
        <dbReference type="ARBA" id="ARBA00004514"/>
    </source>
</evidence>
<dbReference type="PANTHER" id="PTHR34773:SF1">
    <property type="entry name" value="FLAGELLAR SECRETION CHAPERONE FLIS"/>
    <property type="match status" value="1"/>
</dbReference>
<accession>A0ABR9B6D7</accession>
<dbReference type="InterPro" id="IPR003713">
    <property type="entry name" value="FliS"/>
</dbReference>
<evidence type="ECO:0000256" key="3">
    <source>
        <dbReference type="ARBA" id="ARBA00022490"/>
    </source>
</evidence>
<keyword evidence="7" id="KW-0969">Cilium</keyword>
<dbReference type="PANTHER" id="PTHR34773">
    <property type="entry name" value="FLAGELLAR SECRETION CHAPERONE FLIS"/>
    <property type="match status" value="1"/>
</dbReference>
<dbReference type="Proteomes" id="UP000603602">
    <property type="component" value="Unassembled WGS sequence"/>
</dbReference>